<proteinExistence type="predicted"/>
<reference evidence="2" key="1">
    <citation type="journal article" date="2022" name="IScience">
        <title>Evolution of zygomycete secretomes and the origins of terrestrial fungal ecologies.</title>
        <authorList>
            <person name="Chang Y."/>
            <person name="Wang Y."/>
            <person name="Mondo S."/>
            <person name="Ahrendt S."/>
            <person name="Andreopoulos W."/>
            <person name="Barry K."/>
            <person name="Beard J."/>
            <person name="Benny G.L."/>
            <person name="Blankenship S."/>
            <person name="Bonito G."/>
            <person name="Cuomo C."/>
            <person name="Desiro A."/>
            <person name="Gervers K.A."/>
            <person name="Hundley H."/>
            <person name="Kuo A."/>
            <person name="LaButti K."/>
            <person name="Lang B.F."/>
            <person name="Lipzen A."/>
            <person name="O'Donnell K."/>
            <person name="Pangilinan J."/>
            <person name="Reynolds N."/>
            <person name="Sandor L."/>
            <person name="Smith M.E."/>
            <person name="Tsang A."/>
            <person name="Grigoriev I.V."/>
            <person name="Stajich J.E."/>
            <person name="Spatafora J.W."/>
        </authorList>
    </citation>
    <scope>NUCLEOTIDE SEQUENCE</scope>
    <source>
        <strain evidence="2">RSA 2281</strain>
    </source>
</reference>
<name>A0AAD5JP68_9FUNG</name>
<evidence type="ECO:0000256" key="1">
    <source>
        <dbReference type="SAM" id="MobiDB-lite"/>
    </source>
</evidence>
<gene>
    <name evidence="2" type="ORF">BDA99DRAFT_542890</name>
</gene>
<comment type="caution">
    <text evidence="2">The sequence shown here is derived from an EMBL/GenBank/DDBJ whole genome shotgun (WGS) entry which is preliminary data.</text>
</comment>
<dbReference type="Proteomes" id="UP001209540">
    <property type="component" value="Unassembled WGS sequence"/>
</dbReference>
<dbReference type="AlphaFoldDB" id="A0AAD5JP68"/>
<dbReference type="EMBL" id="JAIXMP010000042">
    <property type="protein sequence ID" value="KAI9247443.1"/>
    <property type="molecule type" value="Genomic_DNA"/>
</dbReference>
<reference evidence="2" key="2">
    <citation type="submission" date="2023-02" db="EMBL/GenBank/DDBJ databases">
        <authorList>
            <consortium name="DOE Joint Genome Institute"/>
            <person name="Mondo S.J."/>
            <person name="Chang Y."/>
            <person name="Wang Y."/>
            <person name="Ahrendt S."/>
            <person name="Andreopoulos W."/>
            <person name="Barry K."/>
            <person name="Beard J."/>
            <person name="Benny G.L."/>
            <person name="Blankenship S."/>
            <person name="Bonito G."/>
            <person name="Cuomo C."/>
            <person name="Desiro A."/>
            <person name="Gervers K.A."/>
            <person name="Hundley H."/>
            <person name="Kuo A."/>
            <person name="LaButti K."/>
            <person name="Lang B.F."/>
            <person name="Lipzen A."/>
            <person name="O'Donnell K."/>
            <person name="Pangilinan J."/>
            <person name="Reynolds N."/>
            <person name="Sandor L."/>
            <person name="Smith M.W."/>
            <person name="Tsang A."/>
            <person name="Grigoriev I.V."/>
            <person name="Stajich J.E."/>
            <person name="Spatafora J.W."/>
        </authorList>
    </citation>
    <scope>NUCLEOTIDE SEQUENCE</scope>
    <source>
        <strain evidence="2">RSA 2281</strain>
    </source>
</reference>
<protein>
    <recommendedName>
        <fullName evidence="4">F-box domain-containing protein</fullName>
    </recommendedName>
</protein>
<evidence type="ECO:0008006" key="4">
    <source>
        <dbReference type="Google" id="ProtNLM"/>
    </source>
</evidence>
<feature type="region of interest" description="Disordered" evidence="1">
    <location>
        <begin position="1"/>
        <end position="51"/>
    </location>
</feature>
<dbReference type="SUPFAM" id="SSF81383">
    <property type="entry name" value="F-box domain"/>
    <property type="match status" value="1"/>
</dbReference>
<dbReference type="InterPro" id="IPR036047">
    <property type="entry name" value="F-box-like_dom_sf"/>
</dbReference>
<keyword evidence="3" id="KW-1185">Reference proteome</keyword>
<evidence type="ECO:0000313" key="2">
    <source>
        <dbReference type="EMBL" id="KAI9247443.1"/>
    </source>
</evidence>
<feature type="compositionally biased region" description="Basic and acidic residues" evidence="1">
    <location>
        <begin position="25"/>
        <end position="37"/>
    </location>
</feature>
<evidence type="ECO:0000313" key="3">
    <source>
        <dbReference type="Proteomes" id="UP001209540"/>
    </source>
</evidence>
<accession>A0AAD5JP68</accession>
<dbReference type="Gene3D" id="1.20.1280.50">
    <property type="match status" value="1"/>
</dbReference>
<organism evidence="2 3">
    <name type="scientific">Phascolomyces articulosus</name>
    <dbReference type="NCBI Taxonomy" id="60185"/>
    <lineage>
        <taxon>Eukaryota</taxon>
        <taxon>Fungi</taxon>
        <taxon>Fungi incertae sedis</taxon>
        <taxon>Mucoromycota</taxon>
        <taxon>Mucoromycotina</taxon>
        <taxon>Mucoromycetes</taxon>
        <taxon>Mucorales</taxon>
        <taxon>Lichtheimiaceae</taxon>
        <taxon>Phascolomyces</taxon>
    </lineage>
</organism>
<sequence length="657" mass="76052">MDETRPMKRQRGNINTGSLLPFPYDRTEVHPPTEHFSSENQPSEDGPPQNHLSEEYSLEAQITNDDEQRQQHTTPGNRQMINYILRLLFLNQLVIQQLLTVLLLGNAASNYRSRQQGQDDQRTPHHQQEQALVIVENKHADHQDSKPSCSDADCHHQEYKKKYCYDLLKLLPCDVLLYIFSYIQTKNECLAFMMVSKHWLEQIPALTPHVWNYKRIKVDNSTKRAFNNVLLHQSLGPKVKFIEIENFEKQHDLFKMMEIIKSQGCTDLMRIRFRQCHVEDGEHLLNYLTSVIAQDNANLEFNEQQGSLLPILSIIQRFPRLEGFRYTEHEQQQSYNQSEYKSIMRNKSLIPSEFHLAVLIIGAFADVENPYPTGCSINCTSHQLTTIIKHAANLKFLILLRTGDNIDSTVIHAVAGLTTLKELGLFFDLEAKSTFSTTTEQKQQSPALSPMQFMALYTLFEKHAALGRSSTLSFLYLNVADDTITSQVSRIPLKNMNITDGLNLVSLHGIHQFAARLEHSIGGMKLEKMTLSLFDLRHEGKHGILRQFTRLPKLNSVDFSDCCVEMESYCHFVGKFTNLKNIYQPLFRLDSYPLKKDQEVTRIQDDNGHQKLFYWMVHKDDLLVQDYFIKGKRNPYVVMTNDLQKDFARLRSKINTP</sequence>